<feature type="transmembrane region" description="Helical" evidence="5">
    <location>
        <begin position="388"/>
        <end position="406"/>
    </location>
</feature>
<dbReference type="InterPro" id="IPR007016">
    <property type="entry name" value="O-antigen_ligase-rel_domated"/>
</dbReference>
<evidence type="ECO:0000313" key="8">
    <source>
        <dbReference type="Proteomes" id="UP001501682"/>
    </source>
</evidence>
<name>A0ABP8CXK0_9FLAO</name>
<protein>
    <submittedName>
        <fullName evidence="7">O-antigen ligase family protein</fullName>
    </submittedName>
</protein>
<evidence type="ECO:0000256" key="5">
    <source>
        <dbReference type="SAM" id="Phobius"/>
    </source>
</evidence>
<dbReference type="PANTHER" id="PTHR37422:SF13">
    <property type="entry name" value="LIPOPOLYSACCHARIDE BIOSYNTHESIS PROTEIN PA4999-RELATED"/>
    <property type="match status" value="1"/>
</dbReference>
<evidence type="ECO:0000256" key="3">
    <source>
        <dbReference type="ARBA" id="ARBA00022989"/>
    </source>
</evidence>
<feature type="transmembrane region" description="Helical" evidence="5">
    <location>
        <begin position="413"/>
        <end position="428"/>
    </location>
</feature>
<organism evidence="7 8">
    <name type="scientific">Winogradskyella damuponensis</name>
    <dbReference type="NCBI Taxonomy" id="943939"/>
    <lineage>
        <taxon>Bacteria</taxon>
        <taxon>Pseudomonadati</taxon>
        <taxon>Bacteroidota</taxon>
        <taxon>Flavobacteriia</taxon>
        <taxon>Flavobacteriales</taxon>
        <taxon>Flavobacteriaceae</taxon>
        <taxon>Winogradskyella</taxon>
    </lineage>
</organism>
<dbReference type="Proteomes" id="UP001501682">
    <property type="component" value="Unassembled WGS sequence"/>
</dbReference>
<feature type="transmembrane region" description="Helical" evidence="5">
    <location>
        <begin position="265"/>
        <end position="283"/>
    </location>
</feature>
<keyword evidence="8" id="KW-1185">Reference proteome</keyword>
<keyword evidence="4 5" id="KW-0472">Membrane</keyword>
<reference evidence="8" key="1">
    <citation type="journal article" date="2019" name="Int. J. Syst. Evol. Microbiol.">
        <title>The Global Catalogue of Microorganisms (GCM) 10K type strain sequencing project: providing services to taxonomists for standard genome sequencing and annotation.</title>
        <authorList>
            <consortium name="The Broad Institute Genomics Platform"/>
            <consortium name="The Broad Institute Genome Sequencing Center for Infectious Disease"/>
            <person name="Wu L."/>
            <person name="Ma J."/>
        </authorList>
    </citation>
    <scope>NUCLEOTIDE SEQUENCE [LARGE SCALE GENOMIC DNA]</scope>
    <source>
        <strain evidence="8">JCM 17633</strain>
    </source>
</reference>
<dbReference type="RefSeq" id="WP_344714926.1">
    <property type="nucleotide sequence ID" value="NZ_BAABCB010000020.1"/>
</dbReference>
<feature type="transmembrane region" description="Helical" evidence="5">
    <location>
        <begin position="92"/>
        <end position="109"/>
    </location>
</feature>
<keyword evidence="2 5" id="KW-0812">Transmembrane</keyword>
<dbReference type="Pfam" id="PF04932">
    <property type="entry name" value="Wzy_C"/>
    <property type="match status" value="1"/>
</dbReference>
<feature type="transmembrane region" description="Helical" evidence="5">
    <location>
        <begin position="63"/>
        <end position="80"/>
    </location>
</feature>
<comment type="subcellular location">
    <subcellularLocation>
        <location evidence="1">Membrane</location>
        <topology evidence="1">Multi-pass membrane protein</topology>
    </subcellularLocation>
</comment>
<feature type="transmembrane region" description="Helical" evidence="5">
    <location>
        <begin position="213"/>
        <end position="235"/>
    </location>
</feature>
<dbReference type="EMBL" id="BAABCB010000020">
    <property type="protein sequence ID" value="GAA4244641.1"/>
    <property type="molecule type" value="Genomic_DNA"/>
</dbReference>
<dbReference type="GO" id="GO:0016874">
    <property type="term" value="F:ligase activity"/>
    <property type="evidence" value="ECO:0007669"/>
    <property type="project" value="UniProtKB-KW"/>
</dbReference>
<evidence type="ECO:0000256" key="4">
    <source>
        <dbReference type="ARBA" id="ARBA00023136"/>
    </source>
</evidence>
<accession>A0ABP8CXK0</accession>
<feature type="transmembrane region" description="Helical" evidence="5">
    <location>
        <begin position="116"/>
        <end position="136"/>
    </location>
</feature>
<feature type="transmembrane region" description="Helical" evidence="5">
    <location>
        <begin position="142"/>
        <end position="162"/>
    </location>
</feature>
<proteinExistence type="predicted"/>
<evidence type="ECO:0000256" key="2">
    <source>
        <dbReference type="ARBA" id="ARBA00022692"/>
    </source>
</evidence>
<feature type="transmembrane region" description="Helical" evidence="5">
    <location>
        <begin position="292"/>
        <end position="310"/>
    </location>
</feature>
<keyword evidence="3 5" id="KW-1133">Transmembrane helix</keyword>
<dbReference type="InterPro" id="IPR051533">
    <property type="entry name" value="WaaL-like"/>
</dbReference>
<evidence type="ECO:0000256" key="1">
    <source>
        <dbReference type="ARBA" id="ARBA00004141"/>
    </source>
</evidence>
<sequence>MTRAQQYKKRYHFTNDLYVALVILHLLIGVAIYYIPFFSKLYFIIVCFYFIGKVLLSDKASKVMWVLFGCAYIAAAESLFRMTGGGLFYEFSKYYIILLVLIGMFFTGVSGKSYPYFVYLILLLPAVLVASTTLGFDLNFRTSVAFVLSGPVCLGASALYCYHKTITQEQLLQILACMTFPLLAMMIYLFLYNPSIKEVLQSTASNFAASGGFGPNQVATLLGLGMVTLTVRFFLKSPTLFLKLFNLLLLALISFRALVTFSRGGVIAAVMMIIGFLVMLYSTSKFKRRQQIIGSVFILIIGVVITWSITASQTGGLIENRYTNKDAVGREKLDLSTGRVELFIHEFEGFLRHPFLGVGASGMKQVRLEEEGKTIASHNEVSRLFSEHGIFGVIILLLLIITPLVYRAQHKGNLLFYSFLIFWFATINHSAMRIAAPGFIYGLALLNVIYEKKRPIHRKQFKEQNL</sequence>
<dbReference type="PANTHER" id="PTHR37422">
    <property type="entry name" value="TEICHURONIC ACID BIOSYNTHESIS PROTEIN TUAE"/>
    <property type="match status" value="1"/>
</dbReference>
<evidence type="ECO:0000313" key="7">
    <source>
        <dbReference type="EMBL" id="GAA4244641.1"/>
    </source>
</evidence>
<keyword evidence="7" id="KW-0436">Ligase</keyword>
<feature type="transmembrane region" description="Helical" evidence="5">
    <location>
        <begin position="174"/>
        <end position="193"/>
    </location>
</feature>
<feature type="domain" description="O-antigen ligase-related" evidence="6">
    <location>
        <begin position="249"/>
        <end position="397"/>
    </location>
</feature>
<feature type="transmembrane region" description="Helical" evidence="5">
    <location>
        <begin position="41"/>
        <end position="56"/>
    </location>
</feature>
<feature type="transmembrane region" description="Helical" evidence="5">
    <location>
        <begin position="17"/>
        <end position="35"/>
    </location>
</feature>
<gene>
    <name evidence="7" type="ORF">GCM10022292_24100</name>
</gene>
<evidence type="ECO:0000259" key="6">
    <source>
        <dbReference type="Pfam" id="PF04932"/>
    </source>
</evidence>
<feature type="transmembrane region" description="Helical" evidence="5">
    <location>
        <begin position="240"/>
        <end position="259"/>
    </location>
</feature>
<feature type="transmembrane region" description="Helical" evidence="5">
    <location>
        <begin position="434"/>
        <end position="450"/>
    </location>
</feature>
<comment type="caution">
    <text evidence="7">The sequence shown here is derived from an EMBL/GenBank/DDBJ whole genome shotgun (WGS) entry which is preliminary data.</text>
</comment>